<feature type="active site" evidence="3">
    <location>
        <position position="258"/>
    </location>
</feature>
<name>A0A328AL95_9CAUL</name>
<dbReference type="AlphaFoldDB" id="A0A328AL95"/>
<evidence type="ECO:0000313" key="6">
    <source>
        <dbReference type="EMBL" id="RAK55682.1"/>
    </source>
</evidence>
<keyword evidence="7" id="KW-1185">Reference proteome</keyword>
<accession>A0A328AL95</accession>
<dbReference type="PROSITE" id="PS00070">
    <property type="entry name" value="ALDEHYDE_DEHYDR_CYS"/>
    <property type="match status" value="1"/>
</dbReference>
<dbReference type="Proteomes" id="UP000249254">
    <property type="component" value="Unassembled WGS sequence"/>
</dbReference>
<evidence type="ECO:0000259" key="5">
    <source>
        <dbReference type="Pfam" id="PF00171"/>
    </source>
</evidence>
<comment type="similarity">
    <text evidence="1 4">Belongs to the aldehyde dehydrogenase family.</text>
</comment>
<evidence type="ECO:0000256" key="4">
    <source>
        <dbReference type="RuleBase" id="RU003345"/>
    </source>
</evidence>
<dbReference type="PANTHER" id="PTHR11699">
    <property type="entry name" value="ALDEHYDE DEHYDROGENASE-RELATED"/>
    <property type="match status" value="1"/>
</dbReference>
<dbReference type="FunFam" id="3.40.605.10:FF:000007">
    <property type="entry name" value="NAD/NADP-dependent betaine aldehyde dehydrogenase"/>
    <property type="match status" value="1"/>
</dbReference>
<dbReference type="InterPro" id="IPR016160">
    <property type="entry name" value="Ald_DH_CS_CYS"/>
</dbReference>
<feature type="domain" description="Aldehyde dehydrogenase" evidence="5">
    <location>
        <begin position="29"/>
        <end position="480"/>
    </location>
</feature>
<dbReference type="SUPFAM" id="SSF53720">
    <property type="entry name" value="ALDH-like"/>
    <property type="match status" value="1"/>
</dbReference>
<dbReference type="Gene3D" id="3.40.309.10">
    <property type="entry name" value="Aldehyde Dehydrogenase, Chain A, domain 2"/>
    <property type="match status" value="1"/>
</dbReference>
<evidence type="ECO:0000256" key="1">
    <source>
        <dbReference type="ARBA" id="ARBA00009986"/>
    </source>
</evidence>
<dbReference type="FunFam" id="3.40.309.10:FF:000012">
    <property type="entry name" value="Betaine aldehyde dehydrogenase"/>
    <property type="match status" value="1"/>
</dbReference>
<dbReference type="InterPro" id="IPR029510">
    <property type="entry name" value="Ald_DH_CS_GLU"/>
</dbReference>
<dbReference type="EMBL" id="QFYQ01000001">
    <property type="protein sequence ID" value="RAK55682.1"/>
    <property type="molecule type" value="Genomic_DNA"/>
</dbReference>
<dbReference type="InterPro" id="IPR016163">
    <property type="entry name" value="Ald_DH_C"/>
</dbReference>
<sequence>MTVAQNTALIAGVEVSTDHWIDGRRVPSKERFQDASPIDGSHLAEIASGGKAEVDEAVDAARRAFPAWAALGPEGRLPILKAFAEGLRARAKELAAVETMDNGSLLGGNLMRVVPRAAQNIEFFADWATTLQGHVIEGTEVTNHVRYDPAGVAALITPWNAPLMLTTWKVGPALAAGDTVVVKPPEWAPLTCSLMAEVAHAAGLPPGVLNVVQGIGELAGDALVKHGEVDRISFTGSTDTAKLIGEAAARSITPMSAELGGKSPFIVCADADLDAAAQTVAAQYMNAGQVCLAGTRVFVEVSIEKTFLEKVRGAVAHMAVGDPRDPATRVGPLITREHFDRVAGFVERAKAAGAEALWGGSPANFGPLYFQPTLFANVDPASEISQREVFGPVLTWQTFEDEAAVIAAANDTHYGLAGVLFSRDEARAMRIASQVVAGTLWVNCFFVRDLAAPFGGSRDSGIGREGGSWSFDFYSDIKNIAVRKGSFGQQGG</sequence>
<evidence type="ECO:0000256" key="2">
    <source>
        <dbReference type="ARBA" id="ARBA00023002"/>
    </source>
</evidence>
<gene>
    <name evidence="6" type="ORF">DJ017_14775</name>
</gene>
<comment type="caution">
    <text evidence="6">The sequence shown here is derived from an EMBL/GenBank/DDBJ whole genome shotgun (WGS) entry which is preliminary data.</text>
</comment>
<dbReference type="InterPro" id="IPR016161">
    <property type="entry name" value="Ald_DH/histidinol_DH"/>
</dbReference>
<evidence type="ECO:0000313" key="7">
    <source>
        <dbReference type="Proteomes" id="UP000249254"/>
    </source>
</evidence>
<dbReference type="Gene3D" id="3.40.605.10">
    <property type="entry name" value="Aldehyde Dehydrogenase, Chain A, domain 1"/>
    <property type="match status" value="1"/>
</dbReference>
<organism evidence="6 7">
    <name type="scientific">Phenylobacterium soli</name>
    <dbReference type="NCBI Taxonomy" id="2170551"/>
    <lineage>
        <taxon>Bacteria</taxon>
        <taxon>Pseudomonadati</taxon>
        <taxon>Pseudomonadota</taxon>
        <taxon>Alphaproteobacteria</taxon>
        <taxon>Caulobacterales</taxon>
        <taxon>Caulobacteraceae</taxon>
        <taxon>Phenylobacterium</taxon>
    </lineage>
</organism>
<dbReference type="GO" id="GO:0016620">
    <property type="term" value="F:oxidoreductase activity, acting on the aldehyde or oxo group of donors, NAD or NADP as acceptor"/>
    <property type="evidence" value="ECO:0007669"/>
    <property type="project" value="InterPro"/>
</dbReference>
<keyword evidence="2 4" id="KW-0560">Oxidoreductase</keyword>
<dbReference type="OrthoDB" id="9802947at2"/>
<protein>
    <submittedName>
        <fullName evidence="6">Betaine-aldehyde dehydrogenase</fullName>
    </submittedName>
</protein>
<dbReference type="InterPro" id="IPR015590">
    <property type="entry name" value="Aldehyde_DH_dom"/>
</dbReference>
<dbReference type="PROSITE" id="PS00687">
    <property type="entry name" value="ALDEHYDE_DEHYDR_GLU"/>
    <property type="match status" value="1"/>
</dbReference>
<dbReference type="CDD" id="cd07093">
    <property type="entry name" value="ALDH_F8_HMSADH"/>
    <property type="match status" value="1"/>
</dbReference>
<dbReference type="InterPro" id="IPR016162">
    <property type="entry name" value="Ald_DH_N"/>
</dbReference>
<proteinExistence type="inferred from homology"/>
<reference evidence="7" key="1">
    <citation type="submission" date="2018-05" db="EMBL/GenBank/DDBJ databases">
        <authorList>
            <person name="Li X."/>
        </authorList>
    </citation>
    <scope>NUCLEOTIDE SEQUENCE [LARGE SCALE GENOMIC DNA]</scope>
    <source>
        <strain evidence="7">LX32</strain>
    </source>
</reference>
<dbReference type="Pfam" id="PF00171">
    <property type="entry name" value="Aldedh"/>
    <property type="match status" value="1"/>
</dbReference>
<evidence type="ECO:0000256" key="3">
    <source>
        <dbReference type="PROSITE-ProRule" id="PRU10007"/>
    </source>
</evidence>